<name>I3CF46_9GAMM</name>
<dbReference type="EMBL" id="JH600070">
    <property type="protein sequence ID" value="EIJ42239.1"/>
    <property type="molecule type" value="Genomic_DNA"/>
</dbReference>
<evidence type="ECO:0000256" key="1">
    <source>
        <dbReference type="SAM" id="SignalP"/>
    </source>
</evidence>
<accession>I3CF46</accession>
<dbReference type="HOGENOM" id="CLU_926424_0_0_6"/>
<dbReference type="eggNOG" id="ENOG5033USI">
    <property type="taxonomic scope" value="Bacteria"/>
</dbReference>
<dbReference type="Proteomes" id="UP000005744">
    <property type="component" value="Unassembled WGS sequence"/>
</dbReference>
<feature type="chain" id="PRO_5003669481" evidence="1">
    <location>
        <begin position="18"/>
        <end position="300"/>
    </location>
</feature>
<dbReference type="OrthoDB" id="5368448at2"/>
<dbReference type="AlphaFoldDB" id="I3CF46"/>
<dbReference type="STRING" id="395493.BegalDRAFT_1344"/>
<evidence type="ECO:0000313" key="2">
    <source>
        <dbReference type="EMBL" id="EIJ42239.1"/>
    </source>
</evidence>
<evidence type="ECO:0000313" key="3">
    <source>
        <dbReference type="Proteomes" id="UP000005744"/>
    </source>
</evidence>
<sequence length="300" mass="34252">MRFLYLCLLLLTLPVSAVEITSNDVYGEIYKISQDIQLLKSHFNITQTTKMPDVQVSLSPRHVWQKTYQIMVKIDTLREINGLPPLNVASREPEENTSPLVVYAQTKRLATEIDLLKRYFGVKGVSPLPPSFANKTTTDNYKFLNQLSYEMDLITGTSFNTQQVFAEAMRIHDDISFILEKFELQDKTMPPLLNSDASILQTFRAIQTLLKEIQRIQTRLGLDKIQNSDYIYDAKSASHITETELFGSLGIILAELQPIKARLGLTHLVTPVAKRYKDKNTADILKIVQWNINRLKSVAF</sequence>
<proteinExistence type="predicted"/>
<dbReference type="RefSeq" id="WP_002684998.1">
    <property type="nucleotide sequence ID" value="NZ_JH600070.1"/>
</dbReference>
<reference evidence="2 3" key="1">
    <citation type="submission" date="2011-11" db="EMBL/GenBank/DDBJ databases">
        <title>Improved High-Quality Draft sequence of Beggiatoa alba B18lD.</title>
        <authorList>
            <consortium name="US DOE Joint Genome Institute"/>
            <person name="Lucas S."/>
            <person name="Han J."/>
            <person name="Lapidus A."/>
            <person name="Cheng J.-F."/>
            <person name="Goodwin L."/>
            <person name="Pitluck S."/>
            <person name="Peters L."/>
            <person name="Mikhailova N."/>
            <person name="Held B."/>
            <person name="Detter J.C."/>
            <person name="Han C."/>
            <person name="Tapia R."/>
            <person name="Land M."/>
            <person name="Hauser L."/>
            <person name="Kyrpides N."/>
            <person name="Ivanova N."/>
            <person name="Pagani I."/>
            <person name="Samuel K."/>
            <person name="Teske A."/>
            <person name="Mueller J."/>
            <person name="Woyke T."/>
        </authorList>
    </citation>
    <scope>NUCLEOTIDE SEQUENCE [LARGE SCALE GENOMIC DNA]</scope>
    <source>
        <strain evidence="2 3">B18LD</strain>
    </source>
</reference>
<feature type="signal peptide" evidence="1">
    <location>
        <begin position="1"/>
        <end position="17"/>
    </location>
</feature>
<keyword evidence="3" id="KW-1185">Reference proteome</keyword>
<protein>
    <submittedName>
        <fullName evidence="2">Uncharacterized protein</fullName>
    </submittedName>
</protein>
<gene>
    <name evidence="2" type="ORF">BegalDRAFT_1344</name>
</gene>
<keyword evidence="1" id="KW-0732">Signal</keyword>
<organism evidence="2 3">
    <name type="scientific">Beggiatoa alba B18LD</name>
    <dbReference type="NCBI Taxonomy" id="395493"/>
    <lineage>
        <taxon>Bacteria</taxon>
        <taxon>Pseudomonadati</taxon>
        <taxon>Pseudomonadota</taxon>
        <taxon>Gammaproteobacteria</taxon>
        <taxon>Thiotrichales</taxon>
        <taxon>Thiotrichaceae</taxon>
        <taxon>Beggiatoa</taxon>
    </lineage>
</organism>